<dbReference type="InterPro" id="IPR029045">
    <property type="entry name" value="ClpP/crotonase-like_dom_sf"/>
</dbReference>
<accession>A0A0P1E6V8</accession>
<dbReference type="SUPFAM" id="SSF52096">
    <property type="entry name" value="ClpP/crotonase"/>
    <property type="match status" value="1"/>
</dbReference>
<evidence type="ECO:0000313" key="2">
    <source>
        <dbReference type="Proteomes" id="UP000050786"/>
    </source>
</evidence>
<reference evidence="2" key="1">
    <citation type="submission" date="2015-09" db="EMBL/GenBank/DDBJ databases">
        <authorList>
            <person name="Rodrigo-Torres L."/>
            <person name="Arahal D.R."/>
        </authorList>
    </citation>
    <scope>NUCLEOTIDE SEQUENCE [LARGE SCALE GENOMIC DNA]</scope>
    <source>
        <strain evidence="2">CECT 4293</strain>
    </source>
</reference>
<dbReference type="Proteomes" id="UP000050786">
    <property type="component" value="Unassembled WGS sequence"/>
</dbReference>
<proteinExistence type="predicted"/>
<dbReference type="AlphaFoldDB" id="A0A0P1E6V8"/>
<dbReference type="EMBL" id="CYPS01000051">
    <property type="protein sequence ID" value="CUH44586.1"/>
    <property type="molecule type" value="Genomic_DNA"/>
</dbReference>
<evidence type="ECO:0000313" key="1">
    <source>
        <dbReference type="EMBL" id="CUH44586.1"/>
    </source>
</evidence>
<sequence>MSTEAISREDAQLLDLQSVCERLSKVPQAAIVILEGFARVGGHELALALDMCFAARGTFKYMQMEVGMGKLALWRRSSPHGASNRPWSCA</sequence>
<organism evidence="1 2">
    <name type="scientific">Ruegeria atlantica</name>
    <dbReference type="NCBI Taxonomy" id="81569"/>
    <lineage>
        <taxon>Bacteria</taxon>
        <taxon>Pseudomonadati</taxon>
        <taxon>Pseudomonadota</taxon>
        <taxon>Alphaproteobacteria</taxon>
        <taxon>Rhodobacterales</taxon>
        <taxon>Roseobacteraceae</taxon>
        <taxon>Ruegeria</taxon>
    </lineage>
</organism>
<protein>
    <submittedName>
        <fullName evidence="1">Uncharacterized protein</fullName>
    </submittedName>
</protein>
<name>A0A0P1E6V8_9RHOB</name>
<keyword evidence="2" id="KW-1185">Reference proteome</keyword>
<dbReference type="Gene3D" id="3.90.226.10">
    <property type="entry name" value="2-enoyl-CoA Hydratase, Chain A, domain 1"/>
    <property type="match status" value="1"/>
</dbReference>
<gene>
    <name evidence="1" type="ORF">RUM4293_03492</name>
</gene>